<proteinExistence type="predicted"/>
<keyword evidence="3" id="KW-1185">Reference proteome</keyword>
<evidence type="ECO:0000256" key="1">
    <source>
        <dbReference type="SAM" id="MobiDB-lite"/>
    </source>
</evidence>
<comment type="caution">
    <text evidence="2">The sequence shown here is derived from an EMBL/GenBank/DDBJ whole genome shotgun (WGS) entry which is preliminary data.</text>
</comment>
<feature type="compositionally biased region" description="Basic residues" evidence="1">
    <location>
        <begin position="92"/>
        <end position="102"/>
    </location>
</feature>
<dbReference type="RefSeq" id="WP_026205748.1">
    <property type="nucleotide sequence ID" value="NZ_JBIAZU010000011.1"/>
</dbReference>
<gene>
    <name evidence="2" type="ORF">ACFY35_49060</name>
</gene>
<feature type="compositionally biased region" description="Low complexity" evidence="1">
    <location>
        <begin position="256"/>
        <end position="273"/>
    </location>
</feature>
<accession>A0ABW6WVY7</accession>
<dbReference type="InterPro" id="IPR006311">
    <property type="entry name" value="TAT_signal"/>
</dbReference>
<organism evidence="2 3">
    <name type="scientific">Paractinoplanes globisporus</name>
    <dbReference type="NCBI Taxonomy" id="113565"/>
    <lineage>
        <taxon>Bacteria</taxon>
        <taxon>Bacillati</taxon>
        <taxon>Actinomycetota</taxon>
        <taxon>Actinomycetes</taxon>
        <taxon>Micromonosporales</taxon>
        <taxon>Micromonosporaceae</taxon>
        <taxon>Paractinoplanes</taxon>
    </lineage>
</organism>
<evidence type="ECO:0000313" key="3">
    <source>
        <dbReference type="Proteomes" id="UP001602245"/>
    </source>
</evidence>
<dbReference type="PROSITE" id="PS51318">
    <property type="entry name" value="TAT"/>
    <property type="match status" value="1"/>
</dbReference>
<dbReference type="Proteomes" id="UP001602245">
    <property type="component" value="Unassembled WGS sequence"/>
</dbReference>
<name>A0ABW6WVY7_9ACTN</name>
<sequence>MLEHEHIHVQAGPNRRDLLRAAALAGAGAAAFGSATPAVGKAFEVLDSHGVAYSVLAGNHDVSGDDTRGRHAVPADDGTAAVQAFEDVRRSRRERLQHRRPVHQGPPDAAGDRADPRPGRLGVETVAPYFLAQDPEERSPLAAQHLRLTTPVDLFSMPIDFEKRFASFIPVPERPARPASRLVVPGTLAYWRFDGGGVSGSPVGVGQTVRDLSGRGNDLTVAAVAGSAADALTWASDHHPDQPAHAGLPTRRSRRPGSTSPTTAVSRSSTSTR</sequence>
<dbReference type="EMBL" id="JBIAZU010000011">
    <property type="protein sequence ID" value="MFF5297432.1"/>
    <property type="molecule type" value="Genomic_DNA"/>
</dbReference>
<feature type="region of interest" description="Disordered" evidence="1">
    <location>
        <begin position="235"/>
        <end position="273"/>
    </location>
</feature>
<feature type="region of interest" description="Disordered" evidence="1">
    <location>
        <begin position="92"/>
        <end position="119"/>
    </location>
</feature>
<evidence type="ECO:0000313" key="2">
    <source>
        <dbReference type="EMBL" id="MFF5297432.1"/>
    </source>
</evidence>
<protein>
    <submittedName>
        <fullName evidence="2">Uncharacterized protein</fullName>
    </submittedName>
</protein>
<reference evidence="2 3" key="1">
    <citation type="submission" date="2024-10" db="EMBL/GenBank/DDBJ databases">
        <title>The Natural Products Discovery Center: Release of the First 8490 Sequenced Strains for Exploring Actinobacteria Biosynthetic Diversity.</title>
        <authorList>
            <person name="Kalkreuter E."/>
            <person name="Kautsar S.A."/>
            <person name="Yang D."/>
            <person name="Bader C.D."/>
            <person name="Teijaro C.N."/>
            <person name="Fluegel L."/>
            <person name="Davis C.M."/>
            <person name="Simpson J.R."/>
            <person name="Lauterbach L."/>
            <person name="Steele A.D."/>
            <person name="Gui C."/>
            <person name="Meng S."/>
            <person name="Li G."/>
            <person name="Viehrig K."/>
            <person name="Ye F."/>
            <person name="Su P."/>
            <person name="Kiefer A.F."/>
            <person name="Nichols A."/>
            <person name="Cepeda A.J."/>
            <person name="Yan W."/>
            <person name="Fan B."/>
            <person name="Jiang Y."/>
            <person name="Adhikari A."/>
            <person name="Zheng C.-J."/>
            <person name="Schuster L."/>
            <person name="Cowan T.M."/>
            <person name="Smanski M.J."/>
            <person name="Chevrette M.G."/>
            <person name="De Carvalho L.P.S."/>
            <person name="Shen B."/>
        </authorList>
    </citation>
    <scope>NUCLEOTIDE SEQUENCE [LARGE SCALE GENOMIC DNA]</scope>
    <source>
        <strain evidence="2 3">NPDC000087</strain>
    </source>
</reference>